<keyword evidence="1" id="KW-0732">Signal</keyword>
<dbReference type="AlphaFoldDB" id="A0A1H1FEZ9"/>
<keyword evidence="3" id="KW-1185">Reference proteome</keyword>
<dbReference type="EMBL" id="FNLF01000002">
    <property type="protein sequence ID" value="SDQ99384.1"/>
    <property type="molecule type" value="Genomic_DNA"/>
</dbReference>
<name>A0A1H1FEZ9_9ACTN</name>
<evidence type="ECO:0000313" key="3">
    <source>
        <dbReference type="Proteomes" id="UP000183053"/>
    </source>
</evidence>
<feature type="signal peptide" evidence="1">
    <location>
        <begin position="1"/>
        <end position="23"/>
    </location>
</feature>
<dbReference type="RefSeq" id="WP_139184204.1">
    <property type="nucleotide sequence ID" value="NZ_FNLF01000002.1"/>
</dbReference>
<evidence type="ECO:0000313" key="2">
    <source>
        <dbReference type="EMBL" id="SDQ99384.1"/>
    </source>
</evidence>
<feature type="chain" id="PRO_5010299871" evidence="1">
    <location>
        <begin position="24"/>
        <end position="152"/>
    </location>
</feature>
<gene>
    <name evidence="2" type="ORF">SAMN04489765_2674</name>
</gene>
<proteinExistence type="predicted"/>
<reference evidence="3" key="1">
    <citation type="submission" date="2016-10" db="EMBL/GenBank/DDBJ databases">
        <authorList>
            <person name="Varghese N."/>
            <person name="Submissions S."/>
        </authorList>
    </citation>
    <scope>NUCLEOTIDE SEQUENCE [LARGE SCALE GENOMIC DNA]</scope>
    <source>
        <strain evidence="3">DSM 44142</strain>
    </source>
</reference>
<evidence type="ECO:0000256" key="1">
    <source>
        <dbReference type="SAM" id="SignalP"/>
    </source>
</evidence>
<dbReference type="Proteomes" id="UP000183053">
    <property type="component" value="Unassembled WGS sequence"/>
</dbReference>
<organism evidence="2 3">
    <name type="scientific">Tsukamurella pulmonis</name>
    <dbReference type="NCBI Taxonomy" id="47312"/>
    <lineage>
        <taxon>Bacteria</taxon>
        <taxon>Bacillati</taxon>
        <taxon>Actinomycetota</taxon>
        <taxon>Actinomycetes</taxon>
        <taxon>Mycobacteriales</taxon>
        <taxon>Tsukamurellaceae</taxon>
        <taxon>Tsukamurella</taxon>
    </lineage>
</organism>
<protein>
    <submittedName>
        <fullName evidence="2">Uncharacterized protein</fullName>
    </submittedName>
</protein>
<sequence length="152" mass="16245">MKRVLLGSAMVAAIVAVAVPAAAEPAVDADRYRTDGGHHAFVYRYDGGKRACTIESEPATLRCGIFAPAGTRITVKNRSVRPEAVEVTDAGWRYLDKLSVRERPRMLPAGARLSVHGVSCTALRDGGLECSVDSAGFTQDDGRFTPKGKRLG</sequence>
<accession>A0A1H1FEZ9</accession>
<dbReference type="OrthoDB" id="4773913at2"/>